<reference evidence="12 13" key="1">
    <citation type="submission" date="2012-05" db="EMBL/GenBank/DDBJ databases">
        <authorList>
            <person name="Weinstock G."/>
            <person name="Sodergren E."/>
            <person name="Lobos E.A."/>
            <person name="Fulton L."/>
            <person name="Fulton R."/>
            <person name="Courtney L."/>
            <person name="Fronick C."/>
            <person name="O'Laughlin M."/>
            <person name="Godfrey J."/>
            <person name="Wilson R.M."/>
            <person name="Miner T."/>
            <person name="Farmer C."/>
            <person name="Delehaunty K."/>
            <person name="Cordes M."/>
            <person name="Minx P."/>
            <person name="Tomlinson C."/>
            <person name="Chen J."/>
            <person name="Wollam A."/>
            <person name="Pepin K.H."/>
            <person name="Bhonagiri V."/>
            <person name="Zhang X."/>
            <person name="Suruliraj S."/>
            <person name="Warren W."/>
            <person name="Mitreva M."/>
            <person name="Mardis E.R."/>
            <person name="Wilson R.K."/>
        </authorList>
    </citation>
    <scope>NUCLEOTIDE SEQUENCE [LARGE SCALE GENOMIC DNA]</scope>
    <source>
        <strain evidence="12 13">F0235</strain>
    </source>
</reference>
<feature type="transmembrane region" description="Helical" evidence="10">
    <location>
        <begin position="337"/>
        <end position="358"/>
    </location>
</feature>
<keyword evidence="2" id="KW-0813">Transport</keyword>
<protein>
    <submittedName>
        <fullName evidence="12">Na+/H+ antiporter</fullName>
    </submittedName>
</protein>
<evidence type="ECO:0000256" key="3">
    <source>
        <dbReference type="ARBA" id="ARBA00022475"/>
    </source>
</evidence>
<dbReference type="GO" id="GO:0005886">
    <property type="term" value="C:plasma membrane"/>
    <property type="evidence" value="ECO:0007669"/>
    <property type="project" value="UniProtKB-SubCell"/>
</dbReference>
<dbReference type="eggNOG" id="COG0025">
    <property type="taxonomic scope" value="Bacteria"/>
</dbReference>
<evidence type="ECO:0000256" key="2">
    <source>
        <dbReference type="ARBA" id="ARBA00022448"/>
    </source>
</evidence>
<keyword evidence="13" id="KW-1185">Reference proteome</keyword>
<feature type="transmembrane region" description="Helical" evidence="10">
    <location>
        <begin position="265"/>
        <end position="282"/>
    </location>
</feature>
<feature type="transmembrane region" description="Helical" evidence="10">
    <location>
        <begin position="139"/>
        <end position="162"/>
    </location>
</feature>
<evidence type="ECO:0000256" key="9">
    <source>
        <dbReference type="ARBA" id="ARBA00023201"/>
    </source>
</evidence>
<keyword evidence="4 10" id="KW-0812">Transmembrane</keyword>
<dbReference type="Gene3D" id="6.10.140.1330">
    <property type="match status" value="1"/>
</dbReference>
<evidence type="ECO:0000256" key="8">
    <source>
        <dbReference type="ARBA" id="ARBA00023136"/>
    </source>
</evidence>
<dbReference type="HOGENOM" id="CLU_005912_8_2_11"/>
<evidence type="ECO:0000256" key="1">
    <source>
        <dbReference type="ARBA" id="ARBA00004651"/>
    </source>
</evidence>
<feature type="transmembrane region" description="Helical" evidence="10">
    <location>
        <begin position="111"/>
        <end position="133"/>
    </location>
</feature>
<dbReference type="EMBL" id="AMEM01000013">
    <property type="protein sequence ID" value="EKX91200.1"/>
    <property type="molecule type" value="Genomic_DNA"/>
</dbReference>
<dbReference type="GO" id="GO:0051453">
    <property type="term" value="P:regulation of intracellular pH"/>
    <property type="evidence" value="ECO:0007669"/>
    <property type="project" value="TreeGrafter"/>
</dbReference>
<dbReference type="PATRIC" id="fig|1035195.3.peg.718"/>
<evidence type="ECO:0000313" key="12">
    <source>
        <dbReference type="EMBL" id="EKX91200.1"/>
    </source>
</evidence>
<comment type="subcellular location">
    <subcellularLocation>
        <location evidence="1">Cell membrane</location>
        <topology evidence="1">Multi-pass membrane protein</topology>
    </subcellularLocation>
</comment>
<evidence type="ECO:0000256" key="5">
    <source>
        <dbReference type="ARBA" id="ARBA00022989"/>
    </source>
</evidence>
<keyword evidence="9" id="KW-0739">Sodium transport</keyword>
<feature type="transmembrane region" description="Helical" evidence="10">
    <location>
        <begin position="294"/>
        <end position="317"/>
    </location>
</feature>
<dbReference type="Proteomes" id="UP000010445">
    <property type="component" value="Unassembled WGS sequence"/>
</dbReference>
<evidence type="ECO:0000313" key="13">
    <source>
        <dbReference type="Proteomes" id="UP000010445"/>
    </source>
</evidence>
<dbReference type="AlphaFoldDB" id="L1MJI4"/>
<evidence type="ECO:0000256" key="4">
    <source>
        <dbReference type="ARBA" id="ARBA00022692"/>
    </source>
</evidence>
<feature type="transmembrane region" description="Helical" evidence="10">
    <location>
        <begin position="209"/>
        <end position="229"/>
    </location>
</feature>
<dbReference type="Pfam" id="PF00999">
    <property type="entry name" value="Na_H_Exchanger"/>
    <property type="match status" value="1"/>
</dbReference>
<keyword evidence="5 10" id="KW-1133">Transmembrane helix</keyword>
<feature type="transmembrane region" description="Helical" evidence="10">
    <location>
        <begin position="183"/>
        <end position="203"/>
    </location>
</feature>
<dbReference type="PANTHER" id="PTHR10110">
    <property type="entry name" value="SODIUM/HYDROGEN EXCHANGER"/>
    <property type="match status" value="1"/>
</dbReference>
<dbReference type="GO" id="GO:0098719">
    <property type="term" value="P:sodium ion import across plasma membrane"/>
    <property type="evidence" value="ECO:0007669"/>
    <property type="project" value="TreeGrafter"/>
</dbReference>
<keyword evidence="7" id="KW-0406">Ion transport</keyword>
<organism evidence="12 13">
    <name type="scientific">Corynebacterium durum F0235</name>
    <dbReference type="NCBI Taxonomy" id="1035195"/>
    <lineage>
        <taxon>Bacteria</taxon>
        <taxon>Bacillati</taxon>
        <taxon>Actinomycetota</taxon>
        <taxon>Actinomycetes</taxon>
        <taxon>Mycobacteriales</taxon>
        <taxon>Corynebacteriaceae</taxon>
        <taxon>Corynebacterium</taxon>
    </lineage>
</organism>
<dbReference type="GO" id="GO:0015386">
    <property type="term" value="F:potassium:proton antiporter activity"/>
    <property type="evidence" value="ECO:0007669"/>
    <property type="project" value="TreeGrafter"/>
</dbReference>
<evidence type="ECO:0000256" key="7">
    <source>
        <dbReference type="ARBA" id="ARBA00023065"/>
    </source>
</evidence>
<dbReference type="InterPro" id="IPR018422">
    <property type="entry name" value="Cation/H_exchanger_CPA1"/>
</dbReference>
<evidence type="ECO:0000256" key="6">
    <source>
        <dbReference type="ARBA" id="ARBA00023053"/>
    </source>
</evidence>
<keyword evidence="3" id="KW-1003">Cell membrane</keyword>
<feature type="transmembrane region" description="Helical" evidence="10">
    <location>
        <begin position="444"/>
        <end position="467"/>
    </location>
</feature>
<evidence type="ECO:0000259" key="11">
    <source>
        <dbReference type="Pfam" id="PF00999"/>
    </source>
</evidence>
<feature type="transmembrane region" description="Helical" evidence="10">
    <location>
        <begin position="80"/>
        <end position="99"/>
    </location>
</feature>
<gene>
    <name evidence="12" type="ORF">HMPREF9997_00802</name>
</gene>
<evidence type="ECO:0000256" key="10">
    <source>
        <dbReference type="SAM" id="Phobius"/>
    </source>
</evidence>
<proteinExistence type="predicted"/>
<feature type="domain" description="Cation/H+ exchanger transmembrane" evidence="11">
    <location>
        <begin position="41"/>
        <end position="469"/>
    </location>
</feature>
<keyword evidence="8 10" id="KW-0472">Membrane</keyword>
<dbReference type="STRING" id="1035195.HMPREF9997_00802"/>
<dbReference type="InterPro" id="IPR006153">
    <property type="entry name" value="Cation/H_exchanger_TM"/>
</dbReference>
<dbReference type="PROSITE" id="PS51257">
    <property type="entry name" value="PROKAR_LIPOPROTEIN"/>
    <property type="match status" value="1"/>
</dbReference>
<comment type="caution">
    <text evidence="12">The sequence shown here is derived from an EMBL/GenBank/DDBJ whole genome shotgun (WGS) entry which is preliminary data.</text>
</comment>
<name>L1MJI4_9CORY</name>
<feature type="transmembrane region" description="Helical" evidence="10">
    <location>
        <begin position="56"/>
        <end position="74"/>
    </location>
</feature>
<dbReference type="PANTHER" id="PTHR10110:SF86">
    <property type="entry name" value="SODIUM_HYDROGEN EXCHANGER 7"/>
    <property type="match status" value="1"/>
</dbReference>
<keyword evidence="6" id="KW-0915">Sodium</keyword>
<sequence length="602" mass="65614">MQRRRVNANGSCAASISCEQVLPSRERTYDVLEVILALAAAILLGNMLAHRIRVTPAILLIFLGLVLALLPAMHDVREVGLPPHVILEIFLPIMLFWEARGTSLREVRKSFRAIVTSGTTLVVATALAIAWALNSMFGIDWGTALIIGAALAPTDATAVATLNGKLPKRSITVLKAESLINDGTTLVMFALALHLAGGVDVSIPLAGGMLGFSFLCGIAVGLAVGWAANRLRAYITNPMNYTIFMMAVPFSAFLLSETIEISDGMKGSGVVAVVVAAFYMTYNGIDTITPQNRFYGLPIWAYVSYLMNGALFVLVGVQLPEIWRSMEDSATKHNYPLIGGLSIVLVTWSVSMLVRFLMMRPNMISDVKMDVKSGAGGADAGARGNAVVRHFVTRWKVRRILREPELRGAIFRDRVVSTMAGLRGGVSLAVALSVDTAVERRDFIIFVVAAVVLLSMVVQGLLLPAVIRWARIPSDDTEERETLGAVRALHVEAYKALDQIAADAGVCSEAVQHVRADMDFERDAVFEGRRIQDDNPDITCEELQLQTLLGQVKTLRLAVITYQRGVLKRLRNEGAIDMNILHGIQERLDTEEVRILGPVELE</sequence>
<feature type="transmembrane region" description="Helical" evidence="10">
    <location>
        <begin position="241"/>
        <end position="259"/>
    </location>
</feature>
<accession>L1MJI4</accession>
<dbReference type="GO" id="GO:0015385">
    <property type="term" value="F:sodium:proton antiporter activity"/>
    <property type="evidence" value="ECO:0007669"/>
    <property type="project" value="InterPro"/>
</dbReference>